<evidence type="ECO:0000256" key="7">
    <source>
        <dbReference type="PROSITE-ProRule" id="PRU01091"/>
    </source>
</evidence>
<dbReference type="Gene3D" id="6.10.250.690">
    <property type="match status" value="1"/>
</dbReference>
<dbReference type="SUPFAM" id="SSF46894">
    <property type="entry name" value="C-terminal effector domain of the bipartite response regulators"/>
    <property type="match status" value="1"/>
</dbReference>
<dbReference type="CDD" id="cd17624">
    <property type="entry name" value="REC_OmpR_PmrA-like"/>
    <property type="match status" value="1"/>
</dbReference>
<feature type="DNA-binding region" description="OmpR/PhoB-type" evidence="7">
    <location>
        <begin position="124"/>
        <end position="220"/>
    </location>
</feature>
<feature type="modified residue" description="4-aspartylphosphate" evidence="6">
    <location>
        <position position="51"/>
    </location>
</feature>
<evidence type="ECO:0000256" key="5">
    <source>
        <dbReference type="ARBA" id="ARBA00023163"/>
    </source>
</evidence>
<evidence type="ECO:0000313" key="10">
    <source>
        <dbReference type="EMBL" id="TCU91532.1"/>
    </source>
</evidence>
<dbReference type="Pfam" id="PF00072">
    <property type="entry name" value="Response_reg"/>
    <property type="match status" value="1"/>
</dbReference>
<dbReference type="GO" id="GO:0032993">
    <property type="term" value="C:protein-DNA complex"/>
    <property type="evidence" value="ECO:0007669"/>
    <property type="project" value="TreeGrafter"/>
</dbReference>
<dbReference type="PROSITE" id="PS50110">
    <property type="entry name" value="RESPONSE_REGULATORY"/>
    <property type="match status" value="1"/>
</dbReference>
<dbReference type="FunFam" id="3.40.50.2300:FF:000002">
    <property type="entry name" value="DNA-binding response regulator PhoP"/>
    <property type="match status" value="1"/>
</dbReference>
<keyword evidence="4 7" id="KW-0238">DNA-binding</keyword>
<evidence type="ECO:0000256" key="3">
    <source>
        <dbReference type="ARBA" id="ARBA00023015"/>
    </source>
</evidence>
<dbReference type="AlphaFoldDB" id="A0A4R3UL32"/>
<dbReference type="EMBL" id="SMBU01000025">
    <property type="protein sequence ID" value="TCU91532.1"/>
    <property type="molecule type" value="Genomic_DNA"/>
</dbReference>
<feature type="domain" description="OmpR/PhoB-type" evidence="9">
    <location>
        <begin position="124"/>
        <end position="220"/>
    </location>
</feature>
<evidence type="ECO:0000256" key="2">
    <source>
        <dbReference type="ARBA" id="ARBA00023012"/>
    </source>
</evidence>
<dbReference type="InterPro" id="IPR001789">
    <property type="entry name" value="Sig_transdc_resp-reg_receiver"/>
</dbReference>
<dbReference type="Proteomes" id="UP000295110">
    <property type="component" value="Unassembled WGS sequence"/>
</dbReference>
<dbReference type="InterPro" id="IPR011006">
    <property type="entry name" value="CheY-like_superfamily"/>
</dbReference>
<keyword evidence="2" id="KW-0902">Two-component regulatory system</keyword>
<dbReference type="Gene3D" id="3.40.50.2300">
    <property type="match status" value="1"/>
</dbReference>
<evidence type="ECO:0000313" key="11">
    <source>
        <dbReference type="Proteomes" id="UP000295110"/>
    </source>
</evidence>
<organism evidence="10 11">
    <name type="scientific">Roseateles saccharophilus</name>
    <name type="common">Pseudomonas saccharophila</name>
    <dbReference type="NCBI Taxonomy" id="304"/>
    <lineage>
        <taxon>Bacteria</taxon>
        <taxon>Pseudomonadati</taxon>
        <taxon>Pseudomonadota</taxon>
        <taxon>Betaproteobacteria</taxon>
        <taxon>Burkholderiales</taxon>
        <taxon>Sphaerotilaceae</taxon>
        <taxon>Roseateles</taxon>
    </lineage>
</organism>
<keyword evidence="5" id="KW-0804">Transcription</keyword>
<dbReference type="InterPro" id="IPR016032">
    <property type="entry name" value="Sig_transdc_resp-reg_C-effctor"/>
</dbReference>
<keyword evidence="3" id="KW-0805">Transcription regulation</keyword>
<name>A0A4R3UL32_ROSSA</name>
<evidence type="ECO:0000256" key="1">
    <source>
        <dbReference type="ARBA" id="ARBA00022553"/>
    </source>
</evidence>
<dbReference type="GO" id="GO:0000156">
    <property type="term" value="F:phosphorelay response regulator activity"/>
    <property type="evidence" value="ECO:0007669"/>
    <property type="project" value="TreeGrafter"/>
</dbReference>
<keyword evidence="1 6" id="KW-0597">Phosphoprotein</keyword>
<evidence type="ECO:0000256" key="6">
    <source>
        <dbReference type="PROSITE-ProRule" id="PRU00169"/>
    </source>
</evidence>
<evidence type="ECO:0000259" key="9">
    <source>
        <dbReference type="PROSITE" id="PS51755"/>
    </source>
</evidence>
<dbReference type="PANTHER" id="PTHR48111:SF67">
    <property type="entry name" value="TRANSCRIPTIONAL REGULATORY PROTEIN TCTD"/>
    <property type="match status" value="1"/>
</dbReference>
<dbReference type="SUPFAM" id="SSF52172">
    <property type="entry name" value="CheY-like"/>
    <property type="match status" value="1"/>
</dbReference>
<proteinExistence type="predicted"/>
<dbReference type="Gene3D" id="1.10.10.10">
    <property type="entry name" value="Winged helix-like DNA-binding domain superfamily/Winged helix DNA-binding domain"/>
    <property type="match status" value="1"/>
</dbReference>
<evidence type="ECO:0000259" key="8">
    <source>
        <dbReference type="PROSITE" id="PS50110"/>
    </source>
</evidence>
<dbReference type="InterPro" id="IPR036388">
    <property type="entry name" value="WH-like_DNA-bd_sf"/>
</dbReference>
<keyword evidence="11" id="KW-1185">Reference proteome</keyword>
<sequence>MRLLLVEDSVKLAAWLSKALRQHGYAVDVSHDGVQADSMLSTEHYDAIVLDLSLPSMDGLTVLERLRARGNATPVVILTARGELEDRVRGLNLGADDYLPKPFDLAELEARLQAVLRRAHGQPVSRLSLGALEYDGSSRVFSLAGQRMALRPKEHAVLEALLLRAGKAVSKAKLYEQVFSLDATTSQDVVEIYIHRLRKQLLDSGVQITTLRGLGYVLEAV</sequence>
<dbReference type="PROSITE" id="PS51755">
    <property type="entry name" value="OMPR_PHOB"/>
    <property type="match status" value="1"/>
</dbReference>
<protein>
    <submittedName>
        <fullName evidence="10">Two-component system response regulator TctD</fullName>
    </submittedName>
</protein>
<dbReference type="OrthoDB" id="9802426at2"/>
<dbReference type="RefSeq" id="WP_132574304.1">
    <property type="nucleotide sequence ID" value="NZ_CBCSGL010000021.1"/>
</dbReference>
<dbReference type="InterPro" id="IPR001867">
    <property type="entry name" value="OmpR/PhoB-type_DNA-bd"/>
</dbReference>
<dbReference type="SMART" id="SM00862">
    <property type="entry name" value="Trans_reg_C"/>
    <property type="match status" value="1"/>
</dbReference>
<reference evidence="10 11" key="1">
    <citation type="submission" date="2019-03" db="EMBL/GenBank/DDBJ databases">
        <title>Genomic Encyclopedia of Type Strains, Phase IV (KMG-IV): sequencing the most valuable type-strain genomes for metagenomic binning, comparative biology and taxonomic classification.</title>
        <authorList>
            <person name="Goeker M."/>
        </authorList>
    </citation>
    <scope>NUCLEOTIDE SEQUENCE [LARGE SCALE GENOMIC DNA]</scope>
    <source>
        <strain evidence="10 11">DSM 654</strain>
    </source>
</reference>
<dbReference type="GO" id="GO:0000976">
    <property type="term" value="F:transcription cis-regulatory region binding"/>
    <property type="evidence" value="ECO:0007669"/>
    <property type="project" value="TreeGrafter"/>
</dbReference>
<dbReference type="PANTHER" id="PTHR48111">
    <property type="entry name" value="REGULATOR OF RPOS"/>
    <property type="match status" value="1"/>
</dbReference>
<accession>A0A4R3UL32</accession>
<feature type="domain" description="Response regulatory" evidence="8">
    <location>
        <begin position="2"/>
        <end position="116"/>
    </location>
</feature>
<dbReference type="CDD" id="cd00383">
    <property type="entry name" value="trans_reg_C"/>
    <property type="match status" value="1"/>
</dbReference>
<dbReference type="Pfam" id="PF00486">
    <property type="entry name" value="Trans_reg_C"/>
    <property type="match status" value="1"/>
</dbReference>
<dbReference type="SMART" id="SM00448">
    <property type="entry name" value="REC"/>
    <property type="match status" value="1"/>
</dbReference>
<evidence type="ECO:0000256" key="4">
    <source>
        <dbReference type="ARBA" id="ARBA00023125"/>
    </source>
</evidence>
<dbReference type="InterPro" id="IPR039420">
    <property type="entry name" value="WalR-like"/>
</dbReference>
<dbReference type="GO" id="GO:0005829">
    <property type="term" value="C:cytosol"/>
    <property type="evidence" value="ECO:0007669"/>
    <property type="project" value="TreeGrafter"/>
</dbReference>
<comment type="caution">
    <text evidence="10">The sequence shown here is derived from an EMBL/GenBank/DDBJ whole genome shotgun (WGS) entry which is preliminary data.</text>
</comment>
<gene>
    <name evidence="10" type="ORF">EV671_10259</name>
</gene>
<dbReference type="GO" id="GO:0006355">
    <property type="term" value="P:regulation of DNA-templated transcription"/>
    <property type="evidence" value="ECO:0007669"/>
    <property type="project" value="InterPro"/>
</dbReference>